<dbReference type="EMBL" id="CP000504">
    <property type="protein sequence ID" value="ABL88061.1"/>
    <property type="molecule type" value="Genomic_DNA"/>
</dbReference>
<dbReference type="Proteomes" id="UP000002595">
    <property type="component" value="Chromosome"/>
</dbReference>
<dbReference type="AlphaFoldDB" id="A1RSX9"/>
<dbReference type="eggNOG" id="arCOG07432">
    <property type="taxonomic scope" value="Archaea"/>
</dbReference>
<dbReference type="STRING" id="384616.Pisl_0885"/>
<sequence length="70" mass="7884">MGVNNISVFIALYTVDVLLEEVRRVFGNTEEGRLAESLIVAYRQGGVKAAKNTLVEYLRRLGIDVEDRKD</sequence>
<accession>A1RSX9</accession>
<reference evidence="1" key="1">
    <citation type="submission" date="2006-12" db="EMBL/GenBank/DDBJ databases">
        <title>Complete sequence of Pyrobaculum islandicum DSM 4184.</title>
        <authorList>
            <person name="Copeland A."/>
            <person name="Lucas S."/>
            <person name="Lapidus A."/>
            <person name="Barry K."/>
            <person name="Detter J.C."/>
            <person name="Glavina del Rio T."/>
            <person name="Dalin E."/>
            <person name="Tice H."/>
            <person name="Pitluck S."/>
            <person name="Meincke L."/>
            <person name="Brettin T."/>
            <person name="Bruce D."/>
            <person name="Han C."/>
            <person name="Tapia R."/>
            <person name="Gilna P."/>
            <person name="Schmutz J."/>
            <person name="Larimer F."/>
            <person name="Land M."/>
            <person name="Hauser L."/>
            <person name="Kyrpides N."/>
            <person name="Mikhailova N."/>
            <person name="Cozen A.E."/>
            <person name="Fitz-Gibbon S.T."/>
            <person name="House C.H."/>
            <person name="Saltikov C."/>
            <person name="Lowe T."/>
            <person name="Richardson P."/>
        </authorList>
    </citation>
    <scope>NUCLEOTIDE SEQUENCE [LARGE SCALE GENOMIC DNA]</scope>
    <source>
        <strain evidence="1">DSM 4184</strain>
    </source>
</reference>
<evidence type="ECO:0000313" key="1">
    <source>
        <dbReference type="EMBL" id="ABL88061.1"/>
    </source>
</evidence>
<gene>
    <name evidence="1" type="ordered locus">Pisl_0885</name>
</gene>
<name>A1RSX9_PYRIL</name>
<keyword evidence="2" id="KW-1185">Reference proteome</keyword>
<organism evidence="1 2">
    <name type="scientific">Pyrobaculum islandicum (strain DSM 4184 / JCM 9189 / GEO3)</name>
    <dbReference type="NCBI Taxonomy" id="384616"/>
    <lineage>
        <taxon>Archaea</taxon>
        <taxon>Thermoproteota</taxon>
        <taxon>Thermoprotei</taxon>
        <taxon>Thermoproteales</taxon>
        <taxon>Thermoproteaceae</taxon>
        <taxon>Pyrobaculum</taxon>
    </lineage>
</organism>
<proteinExistence type="predicted"/>
<dbReference type="KEGG" id="pis:Pisl_0885"/>
<dbReference type="HOGENOM" id="CLU_3003292_0_0_2"/>
<protein>
    <submittedName>
        <fullName evidence="1">Uncharacterized protein</fullName>
    </submittedName>
</protein>
<evidence type="ECO:0000313" key="2">
    <source>
        <dbReference type="Proteomes" id="UP000002595"/>
    </source>
</evidence>